<evidence type="ECO:0000313" key="3">
    <source>
        <dbReference type="EMBL" id="WJW66453.1"/>
    </source>
</evidence>
<keyword evidence="1" id="KW-0472">Membrane</keyword>
<reference evidence="3" key="2">
    <citation type="journal article" date="2024" name="Nature">
        <title>Anoxygenic phototroph of the Chloroflexota uses a type I reaction centre.</title>
        <authorList>
            <person name="Tsuji J.M."/>
            <person name="Shaw N.A."/>
            <person name="Nagashima S."/>
            <person name="Venkiteswaran J.J."/>
            <person name="Schiff S.L."/>
            <person name="Watanabe T."/>
            <person name="Fukui M."/>
            <person name="Hanada S."/>
            <person name="Tank M."/>
            <person name="Neufeld J.D."/>
        </authorList>
    </citation>
    <scope>NUCLEOTIDE SEQUENCE</scope>
    <source>
        <strain evidence="3">L227-S17</strain>
    </source>
</reference>
<evidence type="ECO:0000313" key="4">
    <source>
        <dbReference type="Proteomes" id="UP000521676"/>
    </source>
</evidence>
<sequence length="129" mass="14991">MNWEQVLKNIGAMTGLLALTLAWLIQALWMRVEADKRGMQGWLWAFIGIITPPVGLFVFLFWRVRYPVRAEVAERDAVFKEMAERKVTYYQILQEKDLAESEKPLTPEEQQASIAAALEAESRPFRNEY</sequence>
<dbReference type="Proteomes" id="UP001431572">
    <property type="component" value="Chromosome 1"/>
</dbReference>
<keyword evidence="5" id="KW-1185">Reference proteome</keyword>
<evidence type="ECO:0000313" key="5">
    <source>
        <dbReference type="Proteomes" id="UP001431572"/>
    </source>
</evidence>
<proteinExistence type="predicted"/>
<feature type="transmembrane region" description="Helical" evidence="1">
    <location>
        <begin position="12"/>
        <end position="30"/>
    </location>
</feature>
<dbReference type="EMBL" id="JACATZ010000001">
    <property type="protein sequence ID" value="NWJ44562.1"/>
    <property type="molecule type" value="Genomic_DNA"/>
</dbReference>
<dbReference type="RefSeq" id="WP_341468339.1">
    <property type="nucleotide sequence ID" value="NZ_CP128399.1"/>
</dbReference>
<protein>
    <recommendedName>
        <fullName evidence="6">Cardiolipin synthase N-terminal domain-containing protein</fullName>
    </recommendedName>
</protein>
<accession>A0A8T7LWI1</accession>
<evidence type="ECO:0008006" key="6">
    <source>
        <dbReference type="Google" id="ProtNLM"/>
    </source>
</evidence>
<reference evidence="2 4" key="1">
    <citation type="submission" date="2020-06" db="EMBL/GenBank/DDBJ databases">
        <title>Anoxygenic phototrophic Chloroflexota member uses a Type I reaction center.</title>
        <authorList>
            <person name="Tsuji J.M."/>
            <person name="Shaw N.A."/>
            <person name="Nagashima S."/>
            <person name="Venkiteswaran J."/>
            <person name="Schiff S.L."/>
            <person name="Hanada S."/>
            <person name="Tank M."/>
            <person name="Neufeld J.D."/>
        </authorList>
    </citation>
    <scope>NUCLEOTIDE SEQUENCE [LARGE SCALE GENOMIC DNA]</scope>
    <source>
        <strain evidence="2">L227-S17</strain>
    </source>
</reference>
<evidence type="ECO:0000256" key="1">
    <source>
        <dbReference type="SAM" id="Phobius"/>
    </source>
</evidence>
<organism evidence="2 4">
    <name type="scientific">Candidatus Chlorohelix allophototropha</name>
    <dbReference type="NCBI Taxonomy" id="3003348"/>
    <lineage>
        <taxon>Bacteria</taxon>
        <taxon>Bacillati</taxon>
        <taxon>Chloroflexota</taxon>
        <taxon>Chloroflexia</taxon>
        <taxon>Candidatus Chloroheliales</taxon>
        <taxon>Candidatus Chloroheliaceae</taxon>
        <taxon>Candidatus Chlorohelix</taxon>
    </lineage>
</organism>
<keyword evidence="1" id="KW-0812">Transmembrane</keyword>
<dbReference type="EMBL" id="CP128399">
    <property type="protein sequence ID" value="WJW66453.1"/>
    <property type="molecule type" value="Genomic_DNA"/>
</dbReference>
<name>A0A8T7LWI1_9CHLR</name>
<dbReference type="Proteomes" id="UP000521676">
    <property type="component" value="Unassembled WGS sequence"/>
</dbReference>
<keyword evidence="1" id="KW-1133">Transmembrane helix</keyword>
<dbReference type="AlphaFoldDB" id="A0A8T7LWI1"/>
<gene>
    <name evidence="2" type="ORF">HXX08_01655</name>
    <name evidence="3" type="ORF">OZ401_002251</name>
</gene>
<feature type="transmembrane region" description="Helical" evidence="1">
    <location>
        <begin position="42"/>
        <end position="62"/>
    </location>
</feature>
<evidence type="ECO:0000313" key="2">
    <source>
        <dbReference type="EMBL" id="NWJ44562.1"/>
    </source>
</evidence>